<dbReference type="Proteomes" id="UP000192360">
    <property type="component" value="Unassembled WGS sequence"/>
</dbReference>
<organism evidence="2 3">
    <name type="scientific">Cellulophaga tyrosinoxydans</name>
    <dbReference type="NCBI Taxonomy" id="504486"/>
    <lineage>
        <taxon>Bacteria</taxon>
        <taxon>Pseudomonadati</taxon>
        <taxon>Bacteroidota</taxon>
        <taxon>Flavobacteriia</taxon>
        <taxon>Flavobacteriales</taxon>
        <taxon>Flavobacteriaceae</taxon>
        <taxon>Cellulophaga</taxon>
    </lineage>
</organism>
<proteinExistence type="predicted"/>
<dbReference type="Pfam" id="PF00534">
    <property type="entry name" value="Glycos_transf_1"/>
    <property type="match status" value="1"/>
</dbReference>
<evidence type="ECO:0000313" key="2">
    <source>
        <dbReference type="EMBL" id="SMC62859.1"/>
    </source>
</evidence>
<evidence type="ECO:0000259" key="1">
    <source>
        <dbReference type="Pfam" id="PF00534"/>
    </source>
</evidence>
<dbReference type="SUPFAM" id="SSF53756">
    <property type="entry name" value="UDP-Glycosyltransferase/glycogen phosphorylase"/>
    <property type="match status" value="1"/>
</dbReference>
<dbReference type="EMBL" id="FWXO01000003">
    <property type="protein sequence ID" value="SMC62859.1"/>
    <property type="molecule type" value="Genomic_DNA"/>
</dbReference>
<dbReference type="RefSeq" id="WP_084061478.1">
    <property type="nucleotide sequence ID" value="NZ_FWXO01000003.1"/>
</dbReference>
<dbReference type="PANTHER" id="PTHR45947:SF3">
    <property type="entry name" value="SULFOQUINOVOSYL TRANSFERASE SQD2"/>
    <property type="match status" value="1"/>
</dbReference>
<feature type="domain" description="Glycosyl transferase family 1" evidence="1">
    <location>
        <begin position="191"/>
        <end position="338"/>
    </location>
</feature>
<dbReference type="InterPro" id="IPR001296">
    <property type="entry name" value="Glyco_trans_1"/>
</dbReference>
<keyword evidence="2" id="KW-0808">Transferase</keyword>
<dbReference type="PANTHER" id="PTHR45947">
    <property type="entry name" value="SULFOQUINOVOSYL TRANSFERASE SQD2"/>
    <property type="match status" value="1"/>
</dbReference>
<sequence length="370" mass="42977">MKKKLLVFHNALAPYRVDFFNALHDKYAANFYFELQNVSDQKFDQDNIKRKCSFTCNYLEKGFGLFGRTIRFGIINAINRHKPDIIFCNEYSPVTLVVFIYTKLFKPNIKVYTLSDDSIMQSIDRKGIRSILRSIVTKNIEGVIFTSNEVSNWYYENISKKTKTLELPIIHNEEKIRLNYSKSIEVANQNIKKYELSNNKILLFIGRLVEVKNIDFLIKAVSKIQENNFKLIIVGEGELRDKLEDLVISLNLSSKIIFIGRKEEEELYNWYVFSQVFILPSIYEPYGAVINEALIGGCHILCSDHAGAASLIDKSNGQLFNPENEAELVEKIQNTLKNIKPLEGEVKFLRDNKMPFTFQEMIQQFFLKLE</sequence>
<gene>
    <name evidence="2" type="ORF">SAMN05660703_2144</name>
</gene>
<dbReference type="STRING" id="504486.SAMN05660703_2144"/>
<reference evidence="3" key="1">
    <citation type="submission" date="2017-04" db="EMBL/GenBank/DDBJ databases">
        <authorList>
            <person name="Varghese N."/>
            <person name="Submissions S."/>
        </authorList>
    </citation>
    <scope>NUCLEOTIDE SEQUENCE [LARGE SCALE GENOMIC DNA]</scope>
    <source>
        <strain evidence="3">DSM 21164</strain>
    </source>
</reference>
<dbReference type="Gene3D" id="3.40.50.2000">
    <property type="entry name" value="Glycogen Phosphorylase B"/>
    <property type="match status" value="2"/>
</dbReference>
<dbReference type="CDD" id="cd03801">
    <property type="entry name" value="GT4_PimA-like"/>
    <property type="match status" value="1"/>
</dbReference>
<protein>
    <submittedName>
        <fullName evidence="2">Glycosyltransferase involved in cell wall bisynthesis</fullName>
    </submittedName>
</protein>
<dbReference type="InterPro" id="IPR050194">
    <property type="entry name" value="Glycosyltransferase_grp1"/>
</dbReference>
<dbReference type="GO" id="GO:0016757">
    <property type="term" value="F:glycosyltransferase activity"/>
    <property type="evidence" value="ECO:0007669"/>
    <property type="project" value="InterPro"/>
</dbReference>
<name>A0A1W2AQ50_9FLAO</name>
<keyword evidence="3" id="KW-1185">Reference proteome</keyword>
<evidence type="ECO:0000313" key="3">
    <source>
        <dbReference type="Proteomes" id="UP000192360"/>
    </source>
</evidence>
<accession>A0A1W2AQ50</accession>
<dbReference type="AlphaFoldDB" id="A0A1W2AQ50"/>
<dbReference type="OrthoDB" id="9771846at2"/>